<organism evidence="1 2">
    <name type="scientific">Pistacia integerrima</name>
    <dbReference type="NCBI Taxonomy" id="434235"/>
    <lineage>
        <taxon>Eukaryota</taxon>
        <taxon>Viridiplantae</taxon>
        <taxon>Streptophyta</taxon>
        <taxon>Embryophyta</taxon>
        <taxon>Tracheophyta</taxon>
        <taxon>Spermatophyta</taxon>
        <taxon>Magnoliopsida</taxon>
        <taxon>eudicotyledons</taxon>
        <taxon>Gunneridae</taxon>
        <taxon>Pentapetalae</taxon>
        <taxon>rosids</taxon>
        <taxon>malvids</taxon>
        <taxon>Sapindales</taxon>
        <taxon>Anacardiaceae</taxon>
        <taxon>Pistacia</taxon>
    </lineage>
</organism>
<comment type="caution">
    <text evidence="1">The sequence shown here is derived from an EMBL/GenBank/DDBJ whole genome shotgun (WGS) entry which is preliminary data.</text>
</comment>
<evidence type="ECO:0000313" key="2">
    <source>
        <dbReference type="Proteomes" id="UP001163603"/>
    </source>
</evidence>
<dbReference type="Proteomes" id="UP001163603">
    <property type="component" value="Chromosome 15"/>
</dbReference>
<proteinExistence type="predicted"/>
<protein>
    <submittedName>
        <fullName evidence="1">Uncharacterized protein</fullName>
    </submittedName>
</protein>
<gene>
    <name evidence="1" type="ORF">Pint_29545</name>
</gene>
<reference evidence="2" key="1">
    <citation type="journal article" date="2023" name="G3 (Bethesda)">
        <title>Genome assembly and association tests identify interacting loci associated with vigor, precocity, and sex in interspecific pistachio rootstocks.</title>
        <authorList>
            <person name="Palmer W."/>
            <person name="Jacygrad E."/>
            <person name="Sagayaradj S."/>
            <person name="Cavanaugh K."/>
            <person name="Han R."/>
            <person name="Bertier L."/>
            <person name="Beede B."/>
            <person name="Kafkas S."/>
            <person name="Golino D."/>
            <person name="Preece J."/>
            <person name="Michelmore R."/>
        </authorList>
    </citation>
    <scope>NUCLEOTIDE SEQUENCE [LARGE SCALE GENOMIC DNA]</scope>
</reference>
<evidence type="ECO:0000313" key="1">
    <source>
        <dbReference type="EMBL" id="KAJ0006666.1"/>
    </source>
</evidence>
<dbReference type="EMBL" id="CM047750">
    <property type="protein sequence ID" value="KAJ0006666.1"/>
    <property type="molecule type" value="Genomic_DNA"/>
</dbReference>
<name>A0ACC0WYX5_9ROSI</name>
<accession>A0ACC0WYX5</accession>
<keyword evidence="2" id="KW-1185">Reference proteome</keyword>
<sequence length="94" mass="10607">MLFLLLSFKGGLIVRLIILLWTRMALKIFIHLFGQLTQLLVVGLIGFEEILRVGKNINAIGSGFKNVILEIQSDNDLPYFLTKMTKDQMVADLA</sequence>